<dbReference type="EMBL" id="WNKU01000026">
    <property type="protein sequence ID" value="MTV50491.1"/>
    <property type="molecule type" value="Genomic_DNA"/>
</dbReference>
<organism evidence="3 4">
    <name type="scientific">Heliobacterium mobile</name>
    <name type="common">Heliobacillus mobilis</name>
    <dbReference type="NCBI Taxonomy" id="28064"/>
    <lineage>
        <taxon>Bacteria</taxon>
        <taxon>Bacillati</taxon>
        <taxon>Bacillota</taxon>
        <taxon>Clostridia</taxon>
        <taxon>Eubacteriales</taxon>
        <taxon>Heliobacteriaceae</taxon>
        <taxon>Heliobacterium</taxon>
    </lineage>
</organism>
<dbReference type="InterPro" id="IPR010982">
    <property type="entry name" value="Lambda_DNA-bd_dom_sf"/>
</dbReference>
<comment type="caution">
    <text evidence="3">The sequence shown here is derived from an EMBL/GenBank/DDBJ whole genome shotgun (WGS) entry which is preliminary data.</text>
</comment>
<proteinExistence type="predicted"/>
<dbReference type="PANTHER" id="PTHR34475:SF1">
    <property type="entry name" value="CYTOSKELETON PROTEIN RODZ"/>
    <property type="match status" value="1"/>
</dbReference>
<keyword evidence="4" id="KW-1185">Reference proteome</keyword>
<feature type="compositionally biased region" description="Low complexity" evidence="1">
    <location>
        <begin position="168"/>
        <end position="178"/>
    </location>
</feature>
<dbReference type="Pfam" id="PF13464">
    <property type="entry name" value="RodZ_C"/>
    <property type="match status" value="1"/>
</dbReference>
<name>A0A6I3SN92_HELMO</name>
<dbReference type="AlphaFoldDB" id="A0A6I3SN92"/>
<feature type="region of interest" description="Disordered" evidence="1">
    <location>
        <begin position="132"/>
        <end position="222"/>
    </location>
</feature>
<dbReference type="OrthoDB" id="9797543at2"/>
<reference evidence="3 4" key="1">
    <citation type="submission" date="2019-11" db="EMBL/GenBank/DDBJ databases">
        <title>Whole-genome sequence of a the green, strictly anaerobic photosynthetic bacterium Heliobacillus mobilis DSM 6151.</title>
        <authorList>
            <person name="Kyndt J.A."/>
            <person name="Meyer T.E."/>
        </authorList>
    </citation>
    <scope>NUCLEOTIDE SEQUENCE [LARGE SCALE GENOMIC DNA]</scope>
    <source>
        <strain evidence="3 4">DSM 6151</strain>
    </source>
</reference>
<dbReference type="InterPro" id="IPR025194">
    <property type="entry name" value="RodZ-like_C"/>
</dbReference>
<dbReference type="SUPFAM" id="SSF47413">
    <property type="entry name" value="lambda repressor-like DNA-binding domains"/>
    <property type="match status" value="1"/>
</dbReference>
<evidence type="ECO:0000313" key="3">
    <source>
        <dbReference type="EMBL" id="MTV50491.1"/>
    </source>
</evidence>
<dbReference type="InterPro" id="IPR001387">
    <property type="entry name" value="Cro/C1-type_HTH"/>
</dbReference>
<evidence type="ECO:0000259" key="2">
    <source>
        <dbReference type="Pfam" id="PF13464"/>
    </source>
</evidence>
<gene>
    <name evidence="3" type="ORF">GJ688_16205</name>
</gene>
<dbReference type="InterPro" id="IPR050400">
    <property type="entry name" value="Bact_Cytoskel_RodZ"/>
</dbReference>
<dbReference type="Gene3D" id="1.10.260.40">
    <property type="entry name" value="lambda repressor-like DNA-binding domains"/>
    <property type="match status" value="1"/>
</dbReference>
<dbReference type="PANTHER" id="PTHR34475">
    <property type="match status" value="1"/>
</dbReference>
<dbReference type="Pfam" id="PF13413">
    <property type="entry name" value="HTH_25"/>
    <property type="match status" value="1"/>
</dbReference>
<accession>A0A6I3SN92</accession>
<dbReference type="CDD" id="cd00093">
    <property type="entry name" value="HTH_XRE"/>
    <property type="match status" value="1"/>
</dbReference>
<feature type="domain" description="Cytoskeleton protein RodZ-like C-terminal" evidence="2">
    <location>
        <begin position="235"/>
        <end position="295"/>
    </location>
</feature>
<evidence type="ECO:0000256" key="1">
    <source>
        <dbReference type="SAM" id="MobiDB-lite"/>
    </source>
</evidence>
<protein>
    <submittedName>
        <fullName evidence="3">DUF4115 domain-containing protein</fullName>
    </submittedName>
</protein>
<feature type="compositionally biased region" description="Polar residues" evidence="1">
    <location>
        <begin position="153"/>
        <end position="167"/>
    </location>
</feature>
<sequence>MRGGFEMSNLGLVLKQAREQKQLSLHQVENETNIRLAYLMALEDGNYDELPGRVYGIGFLRSYAKYLGLDPVPLIAELKHDWKDTVEEAPAATTEEEKDFSGPKTSNTVKLAGYGLAVAAVAGLIFLSANLPKDNPGPPEKPSLQAEKEPTKENTPLTVNASNSKQTPSPSASPESPANGDPQANRTDTTPTTATDESASKSAEAQPAASITPETPLASQAPATDGVAVTFRIVQDRCWMAVTQDDVPAYTGTLSIGETMTFTGKNKVYIHAGNAGAVEVIYNGQNLGTLGDLNKVVTKEFVRS</sequence>
<feature type="compositionally biased region" description="Low complexity" evidence="1">
    <location>
        <begin position="187"/>
        <end position="196"/>
    </location>
</feature>
<dbReference type="Proteomes" id="UP000430670">
    <property type="component" value="Unassembled WGS sequence"/>
</dbReference>
<evidence type="ECO:0000313" key="4">
    <source>
        <dbReference type="Proteomes" id="UP000430670"/>
    </source>
</evidence>
<dbReference type="GO" id="GO:0003677">
    <property type="term" value="F:DNA binding"/>
    <property type="evidence" value="ECO:0007669"/>
    <property type="project" value="InterPro"/>
</dbReference>